<name>A0AAJ0F8Y6_9PEZI</name>
<keyword evidence="7 12" id="KW-0808">Transferase</keyword>
<dbReference type="GO" id="GO:0004376">
    <property type="term" value="F:GPI mannosyltransferase activity"/>
    <property type="evidence" value="ECO:0007669"/>
    <property type="project" value="InterPro"/>
</dbReference>
<evidence type="ECO:0000256" key="10">
    <source>
        <dbReference type="ARBA" id="ARBA00022989"/>
    </source>
</evidence>
<evidence type="ECO:0000256" key="9">
    <source>
        <dbReference type="ARBA" id="ARBA00022824"/>
    </source>
</evidence>
<feature type="transmembrane region" description="Helical" evidence="12">
    <location>
        <begin position="352"/>
        <end position="370"/>
    </location>
</feature>
<dbReference type="PANTHER" id="PTHR12468">
    <property type="entry name" value="GPI MANNOSYLTRANSFERASE 2"/>
    <property type="match status" value="1"/>
</dbReference>
<evidence type="ECO:0000256" key="5">
    <source>
        <dbReference type="ARBA" id="ARBA00022502"/>
    </source>
</evidence>
<dbReference type="Proteomes" id="UP001239445">
    <property type="component" value="Unassembled WGS sequence"/>
</dbReference>
<dbReference type="GO" id="GO:0031501">
    <property type="term" value="C:mannosyltransferase complex"/>
    <property type="evidence" value="ECO:0007669"/>
    <property type="project" value="TreeGrafter"/>
</dbReference>
<dbReference type="PANTHER" id="PTHR12468:SF2">
    <property type="entry name" value="GPI MANNOSYLTRANSFERASE 2"/>
    <property type="match status" value="1"/>
</dbReference>
<dbReference type="EC" id="2.4.1.-" evidence="12"/>
<organism evidence="13 14">
    <name type="scientific">Echria macrotheca</name>
    <dbReference type="NCBI Taxonomy" id="438768"/>
    <lineage>
        <taxon>Eukaryota</taxon>
        <taxon>Fungi</taxon>
        <taxon>Dikarya</taxon>
        <taxon>Ascomycota</taxon>
        <taxon>Pezizomycotina</taxon>
        <taxon>Sordariomycetes</taxon>
        <taxon>Sordariomycetidae</taxon>
        <taxon>Sordariales</taxon>
        <taxon>Schizotheciaceae</taxon>
        <taxon>Echria</taxon>
    </lineage>
</organism>
<evidence type="ECO:0000256" key="1">
    <source>
        <dbReference type="ARBA" id="ARBA00004477"/>
    </source>
</evidence>
<comment type="caution">
    <text evidence="13">The sequence shown here is derived from an EMBL/GenBank/DDBJ whole genome shotgun (WGS) entry which is preliminary data.</text>
</comment>
<proteinExistence type="inferred from homology"/>
<keyword evidence="9 12" id="KW-0256">Endoplasmic reticulum</keyword>
<feature type="transmembrane region" description="Helical" evidence="12">
    <location>
        <begin position="161"/>
        <end position="183"/>
    </location>
</feature>
<keyword evidence="10 12" id="KW-1133">Transmembrane helix</keyword>
<comment type="caution">
    <text evidence="12">Lacks conserved residue(s) required for the propagation of feature annotation.</text>
</comment>
<evidence type="ECO:0000256" key="2">
    <source>
        <dbReference type="ARBA" id="ARBA00004687"/>
    </source>
</evidence>
<feature type="transmembrane region" description="Helical" evidence="12">
    <location>
        <begin position="213"/>
        <end position="234"/>
    </location>
</feature>
<comment type="pathway">
    <text evidence="2 12">Glycolipid biosynthesis; glycosylphosphatidylinositol-anchor biosynthesis.</text>
</comment>
<evidence type="ECO:0000256" key="11">
    <source>
        <dbReference type="ARBA" id="ARBA00023136"/>
    </source>
</evidence>
<evidence type="ECO:0000256" key="3">
    <source>
        <dbReference type="ARBA" id="ARBA00008698"/>
    </source>
</evidence>
<accession>A0AAJ0F8Y6</accession>
<comment type="subcellular location">
    <subcellularLocation>
        <location evidence="1 12">Endoplasmic reticulum membrane</location>
        <topology evidence="1 12">Multi-pass membrane protein</topology>
    </subcellularLocation>
</comment>
<keyword evidence="14" id="KW-1185">Reference proteome</keyword>
<feature type="transmembrane region" description="Helical" evidence="12">
    <location>
        <begin position="21"/>
        <end position="43"/>
    </location>
</feature>
<dbReference type="Pfam" id="PF04188">
    <property type="entry name" value="Mannosyl_trans2"/>
    <property type="match status" value="1"/>
</dbReference>
<evidence type="ECO:0000256" key="6">
    <source>
        <dbReference type="ARBA" id="ARBA00022676"/>
    </source>
</evidence>
<feature type="transmembrane region" description="Helical" evidence="12">
    <location>
        <begin position="131"/>
        <end position="149"/>
    </location>
</feature>
<keyword evidence="8 12" id="KW-0812">Transmembrane</keyword>
<dbReference type="InterPro" id="IPR007315">
    <property type="entry name" value="PIG-V/Gpi18"/>
</dbReference>
<comment type="function">
    <text evidence="12">Mannosyltransferase involved in glycosylphosphatidylinositol-anchor biosynthesis.</text>
</comment>
<feature type="transmembrane region" description="Helical" evidence="12">
    <location>
        <begin position="443"/>
        <end position="462"/>
    </location>
</feature>
<protein>
    <recommendedName>
        <fullName evidence="4 12">GPI mannosyltransferase 2</fullName>
        <ecNumber evidence="12">2.4.1.-</ecNumber>
    </recommendedName>
</protein>
<sequence length="465" mass="50079">MANPKQEMPGRGRRPHGIAHHPYRTLAAAFAIWKVFLVAVVVGSCVGDAYDTSASLAVSRDSILTRFASWDAVYFVSIARRGYRFEQEWAFGAGLPVALRGVIQVLVKFGLIDGGSGNSQRWALLETAVGIAWANTAHFLSVLVLYRLGRLLWRSHPRGELFSLVAGLLHVISPAGIFLSAPYAESSCALFTFGGYLLYACSCHAAKPAASDGFLVLSGLSFGLATVFRSNGILNGLPFAWEVATLLPRLVQRQKSPPGEKRKRERADTSRTATTVRRVLALGIGGAAVGAGSLIPQAVAYRRFCAAPPSGAEAVSVPRPSWCDGYLPSIYAFVQAHYWNNGFLRYWTLSNLPLFLLAAPVLVVLAVSGVGMMRRAGTGSTGSEPGRLRGLIRAAAAAQVLLGLLVATNSHVQIISRISSGCPMWYFWLAERVLEGDKWGRRAVVFMVVYAAVQAALFALFLPPA</sequence>
<evidence type="ECO:0000256" key="4">
    <source>
        <dbReference type="ARBA" id="ARBA00013795"/>
    </source>
</evidence>
<evidence type="ECO:0000256" key="12">
    <source>
        <dbReference type="RuleBase" id="RU363112"/>
    </source>
</evidence>
<evidence type="ECO:0000313" key="13">
    <source>
        <dbReference type="EMBL" id="KAK1759611.1"/>
    </source>
</evidence>
<gene>
    <name evidence="13" type="ORF">QBC47DRAFT_372544</name>
</gene>
<evidence type="ECO:0000256" key="7">
    <source>
        <dbReference type="ARBA" id="ARBA00022679"/>
    </source>
</evidence>
<dbReference type="GO" id="GO:0006506">
    <property type="term" value="P:GPI anchor biosynthetic process"/>
    <property type="evidence" value="ECO:0007669"/>
    <property type="project" value="UniProtKB-KW"/>
</dbReference>
<evidence type="ECO:0000313" key="14">
    <source>
        <dbReference type="Proteomes" id="UP001239445"/>
    </source>
</evidence>
<dbReference type="GO" id="GO:0005789">
    <property type="term" value="C:endoplasmic reticulum membrane"/>
    <property type="evidence" value="ECO:0007669"/>
    <property type="project" value="UniProtKB-SubCell"/>
</dbReference>
<dbReference type="GO" id="GO:0000009">
    <property type="term" value="F:alpha-1,6-mannosyltransferase activity"/>
    <property type="evidence" value="ECO:0007669"/>
    <property type="project" value="InterPro"/>
</dbReference>
<dbReference type="AlphaFoldDB" id="A0AAJ0F8Y6"/>
<feature type="transmembrane region" description="Helical" evidence="12">
    <location>
        <begin position="91"/>
        <end position="111"/>
    </location>
</feature>
<keyword evidence="11 12" id="KW-0472">Membrane</keyword>
<reference evidence="13" key="1">
    <citation type="submission" date="2023-06" db="EMBL/GenBank/DDBJ databases">
        <title>Genome-scale phylogeny and comparative genomics of the fungal order Sordariales.</title>
        <authorList>
            <consortium name="Lawrence Berkeley National Laboratory"/>
            <person name="Hensen N."/>
            <person name="Bonometti L."/>
            <person name="Westerberg I."/>
            <person name="Brannstrom I.O."/>
            <person name="Guillou S."/>
            <person name="Cros-Aarteil S."/>
            <person name="Calhoun S."/>
            <person name="Haridas S."/>
            <person name="Kuo A."/>
            <person name="Mondo S."/>
            <person name="Pangilinan J."/>
            <person name="Riley R."/>
            <person name="Labutti K."/>
            <person name="Andreopoulos B."/>
            <person name="Lipzen A."/>
            <person name="Chen C."/>
            <person name="Yanf M."/>
            <person name="Daum C."/>
            <person name="Ng V."/>
            <person name="Clum A."/>
            <person name="Steindorff A."/>
            <person name="Ohm R."/>
            <person name="Martin F."/>
            <person name="Silar P."/>
            <person name="Natvig D."/>
            <person name="Lalanne C."/>
            <person name="Gautier V."/>
            <person name="Ament-Velasquez S.L."/>
            <person name="Kruys A."/>
            <person name="Hutchinson M.I."/>
            <person name="Powell A.J."/>
            <person name="Barry K."/>
            <person name="Miller A.N."/>
            <person name="Grigoriev I.V."/>
            <person name="Debuchy R."/>
            <person name="Gladieux P."/>
            <person name="Thoren M.H."/>
            <person name="Johannesson H."/>
        </authorList>
    </citation>
    <scope>NUCLEOTIDE SEQUENCE</scope>
    <source>
        <strain evidence="13">PSN4</strain>
    </source>
</reference>
<evidence type="ECO:0000256" key="8">
    <source>
        <dbReference type="ARBA" id="ARBA00022692"/>
    </source>
</evidence>
<dbReference type="EMBL" id="MU839828">
    <property type="protein sequence ID" value="KAK1759611.1"/>
    <property type="molecule type" value="Genomic_DNA"/>
</dbReference>
<keyword evidence="5 12" id="KW-0337">GPI-anchor biosynthesis</keyword>
<keyword evidence="6 12" id="KW-0328">Glycosyltransferase</keyword>
<comment type="similarity">
    <text evidence="3 12">Belongs to the PIGV family.</text>
</comment>